<keyword evidence="7" id="KW-1185">Reference proteome</keyword>
<dbReference type="GO" id="GO:0003700">
    <property type="term" value="F:DNA-binding transcription factor activity"/>
    <property type="evidence" value="ECO:0007669"/>
    <property type="project" value="InterPro"/>
</dbReference>
<dbReference type="SUPFAM" id="SSF100950">
    <property type="entry name" value="NagB/RpiA/CoA transferase-like"/>
    <property type="match status" value="1"/>
</dbReference>
<dbReference type="GO" id="GO:0003677">
    <property type="term" value="F:DNA binding"/>
    <property type="evidence" value="ECO:0007669"/>
    <property type="project" value="UniProtKB-KW"/>
</dbReference>
<feature type="domain" description="HTH deoR-type" evidence="5">
    <location>
        <begin position="8"/>
        <end position="63"/>
    </location>
</feature>
<dbReference type="InterPro" id="IPR001034">
    <property type="entry name" value="DeoR_HTH"/>
</dbReference>
<evidence type="ECO:0000259" key="5">
    <source>
        <dbReference type="PROSITE" id="PS51000"/>
    </source>
</evidence>
<dbReference type="SMART" id="SM00420">
    <property type="entry name" value="HTH_DEOR"/>
    <property type="match status" value="1"/>
</dbReference>
<gene>
    <name evidence="6" type="ORF">GR167_04920</name>
</gene>
<dbReference type="SMART" id="SM01134">
    <property type="entry name" value="DeoRC"/>
    <property type="match status" value="1"/>
</dbReference>
<dbReference type="RefSeq" id="WP_160972318.1">
    <property type="nucleotide sequence ID" value="NZ_WWEN01000002.1"/>
</dbReference>
<dbReference type="Gene3D" id="1.10.10.10">
    <property type="entry name" value="Winged helix-like DNA-binding domain superfamily/Winged helix DNA-binding domain"/>
    <property type="match status" value="1"/>
</dbReference>
<evidence type="ECO:0000256" key="1">
    <source>
        <dbReference type="ARBA" id="ARBA00022491"/>
    </source>
</evidence>
<dbReference type="SUPFAM" id="SSF46785">
    <property type="entry name" value="Winged helix' DNA-binding domain"/>
    <property type="match status" value="1"/>
</dbReference>
<dbReference type="PRINTS" id="PR00037">
    <property type="entry name" value="HTHLACR"/>
</dbReference>
<dbReference type="PROSITE" id="PS51000">
    <property type="entry name" value="HTH_DEOR_2"/>
    <property type="match status" value="1"/>
</dbReference>
<keyword evidence="1" id="KW-0678">Repressor</keyword>
<dbReference type="PANTHER" id="PTHR30363">
    <property type="entry name" value="HTH-TYPE TRANSCRIPTIONAL REGULATOR SRLR-RELATED"/>
    <property type="match status" value="1"/>
</dbReference>
<dbReference type="Proteomes" id="UP000479043">
    <property type="component" value="Unassembled WGS sequence"/>
</dbReference>
<dbReference type="PANTHER" id="PTHR30363:SF4">
    <property type="entry name" value="GLYCEROL-3-PHOSPHATE REGULON REPRESSOR"/>
    <property type="match status" value="1"/>
</dbReference>
<dbReference type="Pfam" id="PF00455">
    <property type="entry name" value="DeoRC"/>
    <property type="match status" value="1"/>
</dbReference>
<evidence type="ECO:0000313" key="6">
    <source>
        <dbReference type="EMBL" id="MYM54636.1"/>
    </source>
</evidence>
<dbReference type="EMBL" id="WWEN01000002">
    <property type="protein sequence ID" value="MYM54636.1"/>
    <property type="molecule type" value="Genomic_DNA"/>
</dbReference>
<accession>A0A6L8LI30</accession>
<keyword evidence="2" id="KW-0805">Transcription regulation</keyword>
<evidence type="ECO:0000256" key="4">
    <source>
        <dbReference type="ARBA" id="ARBA00023163"/>
    </source>
</evidence>
<protein>
    <submittedName>
        <fullName evidence="6">DeoR family transcriptional regulator</fullName>
    </submittedName>
</protein>
<proteinExistence type="predicted"/>
<dbReference type="InterPro" id="IPR014036">
    <property type="entry name" value="DeoR-like_C"/>
</dbReference>
<dbReference type="InterPro" id="IPR037171">
    <property type="entry name" value="NagB/RpiA_transferase-like"/>
</dbReference>
<dbReference type="InterPro" id="IPR036388">
    <property type="entry name" value="WH-like_DNA-bd_sf"/>
</dbReference>
<dbReference type="InterPro" id="IPR036390">
    <property type="entry name" value="WH_DNA-bd_sf"/>
</dbReference>
<evidence type="ECO:0000256" key="2">
    <source>
        <dbReference type="ARBA" id="ARBA00023015"/>
    </source>
</evidence>
<keyword evidence="3" id="KW-0238">DNA-binding</keyword>
<dbReference type="Pfam" id="PF08220">
    <property type="entry name" value="HTH_DeoR"/>
    <property type="match status" value="1"/>
</dbReference>
<name>A0A6L8LI30_9RHOB</name>
<evidence type="ECO:0000313" key="7">
    <source>
        <dbReference type="Proteomes" id="UP000479043"/>
    </source>
</evidence>
<dbReference type="InterPro" id="IPR018356">
    <property type="entry name" value="Tscrpt_reg_HTH_DeoR_CS"/>
</dbReference>
<comment type="caution">
    <text evidence="6">The sequence shown here is derived from an EMBL/GenBank/DDBJ whole genome shotgun (WGS) entry which is preliminary data.</text>
</comment>
<dbReference type="PROSITE" id="PS00894">
    <property type="entry name" value="HTH_DEOR_1"/>
    <property type="match status" value="1"/>
</dbReference>
<dbReference type="AlphaFoldDB" id="A0A6L8LI30"/>
<evidence type="ECO:0000256" key="3">
    <source>
        <dbReference type="ARBA" id="ARBA00023125"/>
    </source>
</evidence>
<reference evidence="6 7" key="1">
    <citation type="submission" date="2020-01" db="EMBL/GenBank/DDBJ databases">
        <authorList>
            <person name="Chen S."/>
        </authorList>
    </citation>
    <scope>NUCLEOTIDE SEQUENCE [LARGE SCALE GENOMIC DNA]</scope>
    <source>
        <strain evidence="6 7">GS-10</strain>
    </source>
</reference>
<dbReference type="InterPro" id="IPR050313">
    <property type="entry name" value="Carb_Metab_HTH_regulators"/>
</dbReference>
<sequence>MDDQFEDFSERQREILSRVRAEGHGTIEAFSRQFGVSPQTVRRDVNILCEAGVLRRVHGGVEPPSSGNLLYSSRRVLNGAAKLFIARAFATHVESGQSLAVSIGTTPEFAVQALSGLSDLTILTNNLNIAVSACDRDSWTLQVPGGLVRAGDRDILGPETEAFFDRYQVDIGVFGVAGVAEDGTLLDFTESEVASRMAILRNCRRSFLLLDRTKFGRAVHVRGGHISDVSHVICDAPLPGKIAGLLAGSETRVTIASGDRA</sequence>
<keyword evidence="4" id="KW-0804">Transcription</keyword>
<organism evidence="6 7">
    <name type="scientific">Thalassovita mangrovi</name>
    <dbReference type="NCBI Taxonomy" id="2692236"/>
    <lineage>
        <taxon>Bacteria</taxon>
        <taxon>Pseudomonadati</taxon>
        <taxon>Pseudomonadota</taxon>
        <taxon>Alphaproteobacteria</taxon>
        <taxon>Rhodobacterales</taxon>
        <taxon>Roseobacteraceae</taxon>
        <taxon>Thalassovita</taxon>
    </lineage>
</organism>